<dbReference type="InterPro" id="IPR046965">
    <property type="entry name" value="Cyclin_A/B-like"/>
</dbReference>
<evidence type="ECO:0000313" key="8">
    <source>
        <dbReference type="EMBL" id="ORY55431.1"/>
    </source>
</evidence>
<dbReference type="GO" id="GO:0016538">
    <property type="term" value="F:cyclin-dependent protein serine/threonine kinase regulator activity"/>
    <property type="evidence" value="ECO:0007669"/>
    <property type="project" value="InterPro"/>
</dbReference>
<accession>A0A1Y2D840</accession>
<dbReference type="STRING" id="1754190.A0A1Y2D840"/>
<dbReference type="EMBL" id="MCOG01000078">
    <property type="protein sequence ID" value="ORY55431.1"/>
    <property type="molecule type" value="Genomic_DNA"/>
</dbReference>
<protein>
    <recommendedName>
        <fullName evidence="7">Cyclin-like domain-containing protein</fullName>
    </recommendedName>
</protein>
<evidence type="ECO:0000256" key="5">
    <source>
        <dbReference type="RuleBase" id="RU000383"/>
    </source>
</evidence>
<dbReference type="AlphaFoldDB" id="A0A1Y2D840"/>
<sequence>MPPTQVHKKSKIHLQSTHHHPQVQQHKHQQQQTWGPFIVEDDNELVNVDEYAEDILEYLKNQELCTMPEANYMAYQNEITTDMRRILIEWLIEVHGEYDLKPETLYLTVNLIDRYLSKRIVPKSDFQLLGVTALWVAAKYEEAHGKIPSLNQMKYICCKYYDEPEFIQMEMRLLEEMNFSIGHPTPEAFLKLQLLLSNYDRTTRPAIKALAKYIMETSLIDYNFIRFTPSIISKSSIILAVNILNQKSWVSLNLNSKKLIIIIIII</sequence>
<feature type="region of interest" description="Disordered" evidence="6">
    <location>
        <begin position="1"/>
        <end position="27"/>
    </location>
</feature>
<dbReference type="Pfam" id="PF00134">
    <property type="entry name" value="Cyclin_N"/>
    <property type="match status" value="1"/>
</dbReference>
<reference evidence="8 9" key="1">
    <citation type="submission" date="2016-08" db="EMBL/GenBank/DDBJ databases">
        <title>A Parts List for Fungal Cellulosomes Revealed by Comparative Genomics.</title>
        <authorList>
            <consortium name="DOE Joint Genome Institute"/>
            <person name="Haitjema C.H."/>
            <person name="Gilmore S.P."/>
            <person name="Henske J.K."/>
            <person name="Solomon K.V."/>
            <person name="De Groot R."/>
            <person name="Kuo A."/>
            <person name="Mondo S.J."/>
            <person name="Salamov A.A."/>
            <person name="Labutti K."/>
            <person name="Zhao Z."/>
            <person name="Chiniquy J."/>
            <person name="Barry K."/>
            <person name="Brewer H.M."/>
            <person name="Purvine S.O."/>
            <person name="Wright A.T."/>
            <person name="Boxma B."/>
            <person name="Van Alen T."/>
            <person name="Hackstein J.H."/>
            <person name="Baker S.E."/>
            <person name="Grigoriev I.V."/>
            <person name="O'Malley M.A."/>
        </authorList>
    </citation>
    <scope>NUCLEOTIDE SEQUENCE [LARGE SCALE GENOMIC DNA]</scope>
    <source>
        <strain evidence="8 9">G1</strain>
    </source>
</reference>
<evidence type="ECO:0000256" key="6">
    <source>
        <dbReference type="SAM" id="MobiDB-lite"/>
    </source>
</evidence>
<dbReference type="Pfam" id="PF02984">
    <property type="entry name" value="Cyclin_C"/>
    <property type="match status" value="1"/>
</dbReference>
<dbReference type="InterPro" id="IPR048258">
    <property type="entry name" value="Cyclins_cyclin-box"/>
</dbReference>
<dbReference type="PANTHER" id="PTHR10177">
    <property type="entry name" value="CYCLINS"/>
    <property type="match status" value="1"/>
</dbReference>
<dbReference type="GO" id="GO:0051726">
    <property type="term" value="P:regulation of cell cycle"/>
    <property type="evidence" value="ECO:0007669"/>
    <property type="project" value="UniProtKB-ARBA"/>
</dbReference>
<dbReference type="OrthoDB" id="5590282at2759"/>
<dbReference type="InterPro" id="IPR039361">
    <property type="entry name" value="Cyclin"/>
</dbReference>
<dbReference type="Proteomes" id="UP000193920">
    <property type="component" value="Unassembled WGS sequence"/>
</dbReference>
<dbReference type="SMART" id="SM00385">
    <property type="entry name" value="CYCLIN"/>
    <property type="match status" value="1"/>
</dbReference>
<dbReference type="GO" id="GO:0051301">
    <property type="term" value="P:cell division"/>
    <property type="evidence" value="ECO:0007669"/>
    <property type="project" value="UniProtKB-KW"/>
</dbReference>
<dbReference type="InterPro" id="IPR004367">
    <property type="entry name" value="Cyclin_C-dom"/>
</dbReference>
<dbReference type="Gene3D" id="1.10.472.10">
    <property type="entry name" value="Cyclin-like"/>
    <property type="match status" value="2"/>
</dbReference>
<name>A0A1Y2D840_9FUNG</name>
<dbReference type="SUPFAM" id="SSF47954">
    <property type="entry name" value="Cyclin-like"/>
    <property type="match status" value="2"/>
</dbReference>
<evidence type="ECO:0000259" key="7">
    <source>
        <dbReference type="SMART" id="SM00385"/>
    </source>
</evidence>
<gene>
    <name evidence="8" type="ORF">LY90DRAFT_411277</name>
</gene>
<dbReference type="InterPro" id="IPR013763">
    <property type="entry name" value="Cyclin-like_dom"/>
</dbReference>
<keyword evidence="3 5" id="KW-0195">Cyclin</keyword>
<dbReference type="FunFam" id="1.10.472.10:FF:000010">
    <property type="entry name" value="G1/S-specific cyclin Cln1"/>
    <property type="match status" value="1"/>
</dbReference>
<comment type="caution">
    <text evidence="8">The sequence shown here is derived from an EMBL/GenBank/DDBJ whole genome shotgun (WGS) entry which is preliminary data.</text>
</comment>
<dbReference type="InterPro" id="IPR006671">
    <property type="entry name" value="Cyclin_N"/>
</dbReference>
<dbReference type="InterPro" id="IPR036915">
    <property type="entry name" value="Cyclin-like_sf"/>
</dbReference>
<proteinExistence type="inferred from homology"/>
<feature type="domain" description="Cyclin-like" evidence="7">
    <location>
        <begin position="89"/>
        <end position="175"/>
    </location>
</feature>
<evidence type="ECO:0000256" key="2">
    <source>
        <dbReference type="ARBA" id="ARBA00022618"/>
    </source>
</evidence>
<comment type="similarity">
    <text evidence="1 5">Belongs to the cyclin family.</text>
</comment>
<keyword evidence="9" id="KW-1185">Reference proteome</keyword>
<evidence type="ECO:0000313" key="9">
    <source>
        <dbReference type="Proteomes" id="UP000193920"/>
    </source>
</evidence>
<keyword evidence="2" id="KW-0132">Cell division</keyword>
<evidence type="ECO:0000256" key="4">
    <source>
        <dbReference type="ARBA" id="ARBA00023306"/>
    </source>
</evidence>
<dbReference type="GO" id="GO:0044772">
    <property type="term" value="P:mitotic cell cycle phase transition"/>
    <property type="evidence" value="ECO:0007669"/>
    <property type="project" value="InterPro"/>
</dbReference>
<keyword evidence="4" id="KW-0131">Cell cycle</keyword>
<evidence type="ECO:0000256" key="1">
    <source>
        <dbReference type="ARBA" id="ARBA00008742"/>
    </source>
</evidence>
<organism evidence="8 9">
    <name type="scientific">Neocallimastix californiae</name>
    <dbReference type="NCBI Taxonomy" id="1754190"/>
    <lineage>
        <taxon>Eukaryota</taxon>
        <taxon>Fungi</taxon>
        <taxon>Fungi incertae sedis</taxon>
        <taxon>Chytridiomycota</taxon>
        <taxon>Chytridiomycota incertae sedis</taxon>
        <taxon>Neocallimastigomycetes</taxon>
        <taxon>Neocallimastigales</taxon>
        <taxon>Neocallimastigaceae</taxon>
        <taxon>Neocallimastix</taxon>
    </lineage>
</organism>
<dbReference type="PROSITE" id="PS00292">
    <property type="entry name" value="CYCLINS"/>
    <property type="match status" value="1"/>
</dbReference>
<dbReference type="PIRSF" id="PIRSF001771">
    <property type="entry name" value="Cyclin_A_B_D_E"/>
    <property type="match status" value="1"/>
</dbReference>
<evidence type="ECO:0000256" key="3">
    <source>
        <dbReference type="ARBA" id="ARBA00023127"/>
    </source>
</evidence>